<dbReference type="HOGENOM" id="CLU_1051053_0_0_1"/>
<protein>
    <submittedName>
        <fullName evidence="1">Uncharacterized protein</fullName>
    </submittedName>
</protein>
<sequence>MQLKLVIGVARYVKEDWWIVSRRPSKIPLPRSREKFLRRRKRRWNSRRHKRDFLNLKISKRWVPVGHFTEHSEVLALTILAFDEDPQGEGPRDGVVCEGSPAKLELTVGGESLLPPEGPLTELVYVEACPALTPSFILEKQSKPSPFQYHSKEVVAFDNKTSPSLWVFWFLLLVANQRRSTVVALQILLLVVRNMYPLFHRCAARKGRSSQRPKFDPLVVDPLALVILDDDMGGLNVMNGELPHVQVEHAAHSSDCGELLVEDSD</sequence>
<proteinExistence type="predicted"/>
<dbReference type="Proteomes" id="UP000017836">
    <property type="component" value="Unassembled WGS sequence"/>
</dbReference>
<evidence type="ECO:0000313" key="2">
    <source>
        <dbReference type="Proteomes" id="UP000017836"/>
    </source>
</evidence>
<dbReference type="AlphaFoldDB" id="W1PCS8"/>
<dbReference type="Gramene" id="ERN05436">
    <property type="protein sequence ID" value="ERN05436"/>
    <property type="gene ID" value="AMTR_s00007p00238120"/>
</dbReference>
<accession>W1PCS8</accession>
<evidence type="ECO:0000313" key="1">
    <source>
        <dbReference type="EMBL" id="ERN05436.1"/>
    </source>
</evidence>
<keyword evidence="2" id="KW-1185">Reference proteome</keyword>
<name>W1PCS8_AMBTC</name>
<reference evidence="2" key="1">
    <citation type="journal article" date="2013" name="Science">
        <title>The Amborella genome and the evolution of flowering plants.</title>
        <authorList>
            <consortium name="Amborella Genome Project"/>
        </authorList>
    </citation>
    <scope>NUCLEOTIDE SEQUENCE [LARGE SCALE GENOMIC DNA]</scope>
</reference>
<dbReference type="EMBL" id="KI394011">
    <property type="protein sequence ID" value="ERN05436.1"/>
    <property type="molecule type" value="Genomic_DNA"/>
</dbReference>
<organism evidence="1 2">
    <name type="scientific">Amborella trichopoda</name>
    <dbReference type="NCBI Taxonomy" id="13333"/>
    <lineage>
        <taxon>Eukaryota</taxon>
        <taxon>Viridiplantae</taxon>
        <taxon>Streptophyta</taxon>
        <taxon>Embryophyta</taxon>
        <taxon>Tracheophyta</taxon>
        <taxon>Spermatophyta</taxon>
        <taxon>Magnoliopsida</taxon>
        <taxon>Amborellales</taxon>
        <taxon>Amborellaceae</taxon>
        <taxon>Amborella</taxon>
    </lineage>
</organism>
<gene>
    <name evidence="1" type="ORF">AMTR_s00007p00238120</name>
</gene>